<dbReference type="GO" id="GO:0048278">
    <property type="term" value="P:vesicle docking"/>
    <property type="evidence" value="ECO:0007669"/>
    <property type="project" value="TreeGrafter"/>
</dbReference>
<keyword evidence="4 9" id="KW-1133">Transmembrane helix</keyword>
<evidence type="ECO:0000313" key="12">
    <source>
        <dbReference type="Proteomes" id="UP000602905"/>
    </source>
</evidence>
<keyword evidence="5" id="KW-0175">Coiled coil</keyword>
<dbReference type="InterPro" id="IPR000727">
    <property type="entry name" value="T_SNARE_dom"/>
</dbReference>
<protein>
    <submittedName>
        <fullName evidence="11">Syntaxin</fullName>
    </submittedName>
</protein>
<reference evidence="11" key="1">
    <citation type="submission" date="2020-09" db="EMBL/GenBank/DDBJ databases">
        <title>Comparative genome analyses of four rice-infecting Rhizoctonia solani isolates reveal extensive enrichment of homogalacturonan modification genes.</title>
        <authorList>
            <person name="Lee D.-Y."/>
            <person name="Jeon J."/>
            <person name="Kim K.-T."/>
            <person name="Cheong K."/>
            <person name="Song H."/>
            <person name="Choi G."/>
            <person name="Ko J."/>
            <person name="Opiyo S.O."/>
            <person name="Zuo S."/>
            <person name="Madhav S."/>
            <person name="Lee Y.-H."/>
            <person name="Wang G.-L."/>
        </authorList>
    </citation>
    <scope>NUCLEOTIDE SEQUENCE</scope>
    <source>
        <strain evidence="11">AG1-IA WGL</strain>
    </source>
</reference>
<comment type="caution">
    <text evidence="11">The sequence shown here is derived from an EMBL/GenBank/DDBJ whole genome shotgun (WGS) entry which is preliminary data.</text>
</comment>
<keyword evidence="6 9" id="KW-0472">Membrane</keyword>
<dbReference type="GO" id="GO:0005886">
    <property type="term" value="C:plasma membrane"/>
    <property type="evidence" value="ECO:0007669"/>
    <property type="project" value="TreeGrafter"/>
</dbReference>
<dbReference type="PROSITE" id="PS00914">
    <property type="entry name" value="SYNTAXIN"/>
    <property type="match status" value="1"/>
</dbReference>
<dbReference type="InterPro" id="IPR006012">
    <property type="entry name" value="Syntaxin/epimorphin_CS"/>
</dbReference>
<dbReference type="GO" id="GO:0006886">
    <property type="term" value="P:intracellular protein transport"/>
    <property type="evidence" value="ECO:0007669"/>
    <property type="project" value="InterPro"/>
</dbReference>
<organism evidence="11 12">
    <name type="scientific">Rhizoctonia solani</name>
    <dbReference type="NCBI Taxonomy" id="456999"/>
    <lineage>
        <taxon>Eukaryota</taxon>
        <taxon>Fungi</taxon>
        <taxon>Dikarya</taxon>
        <taxon>Basidiomycota</taxon>
        <taxon>Agaricomycotina</taxon>
        <taxon>Agaricomycetes</taxon>
        <taxon>Cantharellales</taxon>
        <taxon>Ceratobasidiaceae</taxon>
        <taxon>Rhizoctonia</taxon>
    </lineage>
</organism>
<evidence type="ECO:0000256" key="4">
    <source>
        <dbReference type="ARBA" id="ARBA00022989"/>
    </source>
</evidence>
<evidence type="ECO:0000256" key="3">
    <source>
        <dbReference type="ARBA" id="ARBA00022692"/>
    </source>
</evidence>
<dbReference type="Proteomes" id="UP000602905">
    <property type="component" value="Unassembled WGS sequence"/>
</dbReference>
<dbReference type="InterPro" id="IPR045242">
    <property type="entry name" value="Syntaxin"/>
</dbReference>
<comment type="subcellular location">
    <subcellularLocation>
        <location evidence="1">Membrane</location>
        <topology evidence="1">Single-pass type IV membrane protein</topology>
    </subcellularLocation>
</comment>
<dbReference type="FunFam" id="1.20.58.70:FF:000008">
    <property type="entry name" value="Syntaxin family protein"/>
    <property type="match status" value="1"/>
</dbReference>
<evidence type="ECO:0000256" key="7">
    <source>
        <dbReference type="RuleBase" id="RU003858"/>
    </source>
</evidence>
<name>A0A8H7LYI9_9AGAM</name>
<dbReference type="SMART" id="SM00397">
    <property type="entry name" value="t_SNARE"/>
    <property type="match status" value="1"/>
</dbReference>
<accession>A0A8H7LYI9</accession>
<keyword evidence="3 9" id="KW-0812">Transmembrane</keyword>
<feature type="transmembrane region" description="Helical" evidence="9">
    <location>
        <begin position="364"/>
        <end position="386"/>
    </location>
</feature>
<proteinExistence type="inferred from homology"/>
<comment type="similarity">
    <text evidence="2 7">Belongs to the syntaxin family.</text>
</comment>
<dbReference type="AlphaFoldDB" id="A0A8H7LYI9"/>
<feature type="non-terminal residue" evidence="11">
    <location>
        <position position="1"/>
    </location>
</feature>
<feature type="region of interest" description="Disordered" evidence="8">
    <location>
        <begin position="16"/>
        <end position="58"/>
    </location>
</feature>
<evidence type="ECO:0000256" key="1">
    <source>
        <dbReference type="ARBA" id="ARBA00004211"/>
    </source>
</evidence>
<dbReference type="SMART" id="SM00503">
    <property type="entry name" value="SynN"/>
    <property type="match status" value="1"/>
</dbReference>
<dbReference type="GO" id="GO:0005484">
    <property type="term" value="F:SNAP receptor activity"/>
    <property type="evidence" value="ECO:0007669"/>
    <property type="project" value="InterPro"/>
</dbReference>
<evidence type="ECO:0000256" key="8">
    <source>
        <dbReference type="SAM" id="MobiDB-lite"/>
    </source>
</evidence>
<feature type="compositionally biased region" description="Basic and acidic residues" evidence="8">
    <location>
        <begin position="22"/>
        <end position="33"/>
    </location>
</feature>
<sequence>MAPAPSRLGQASWTAAGAVARQHQDSTKLHSDCPRNAGTNGRKVPSPPLLRPTTHRPHLPLVTYKMATDRLAALRAERAQQYQPSGYQPQDPSAYQMNAYPPQDNTHGTYGSNGYGNGGTTETEMTRFYDEITALQDLIHSYRDNITRISNLHSRSLTVTDDESLRHTTSELDAVASQTHDLSAQIKQRIQLLEANRGKVQGRDKEAWIQQTNVVKSRFVTAIQEYQQAEQQYRQRSRQRVERQVRIVKPDATQQEIESVVNNDQGAQVFSQALMSSNRYGESRLAYREVQARHDDIKKIEKTLTELAQLFSDMSVMVAQQDETIDAIETHAVQADKAMEQGLQETDKAVDHARAARKKRWICFWISVAILCVIAIILAVVLTQVIPKNNNNRRR</sequence>
<dbReference type="PANTHER" id="PTHR19957:SF307">
    <property type="entry name" value="PROTEIN SSO1-RELATED"/>
    <property type="match status" value="1"/>
</dbReference>
<gene>
    <name evidence="11" type="ORF">RHS03_00242</name>
</gene>
<evidence type="ECO:0000256" key="6">
    <source>
        <dbReference type="ARBA" id="ARBA00023136"/>
    </source>
</evidence>
<dbReference type="GO" id="GO:0006887">
    <property type="term" value="P:exocytosis"/>
    <property type="evidence" value="ECO:0007669"/>
    <property type="project" value="TreeGrafter"/>
</dbReference>
<dbReference type="InterPro" id="IPR006011">
    <property type="entry name" value="Syntaxin_N"/>
</dbReference>
<dbReference type="GO" id="GO:0012505">
    <property type="term" value="C:endomembrane system"/>
    <property type="evidence" value="ECO:0007669"/>
    <property type="project" value="TreeGrafter"/>
</dbReference>
<dbReference type="GO" id="GO:0031201">
    <property type="term" value="C:SNARE complex"/>
    <property type="evidence" value="ECO:0007669"/>
    <property type="project" value="TreeGrafter"/>
</dbReference>
<evidence type="ECO:0000256" key="9">
    <source>
        <dbReference type="SAM" id="Phobius"/>
    </source>
</evidence>
<dbReference type="Gene3D" id="1.20.58.70">
    <property type="match status" value="1"/>
</dbReference>
<dbReference type="Pfam" id="PF05739">
    <property type="entry name" value="SNARE"/>
    <property type="match status" value="1"/>
</dbReference>
<dbReference type="GO" id="GO:0006906">
    <property type="term" value="P:vesicle fusion"/>
    <property type="evidence" value="ECO:0007669"/>
    <property type="project" value="TreeGrafter"/>
</dbReference>
<evidence type="ECO:0000256" key="5">
    <source>
        <dbReference type="ARBA" id="ARBA00023054"/>
    </source>
</evidence>
<evidence type="ECO:0000256" key="2">
    <source>
        <dbReference type="ARBA" id="ARBA00009063"/>
    </source>
</evidence>
<dbReference type="OrthoDB" id="10255013at2759"/>
<feature type="domain" description="T-SNARE coiled-coil homology" evidence="10">
    <location>
        <begin position="287"/>
        <end position="349"/>
    </location>
</feature>
<dbReference type="SUPFAM" id="SSF47661">
    <property type="entry name" value="t-snare proteins"/>
    <property type="match status" value="1"/>
</dbReference>
<dbReference type="GO" id="GO:0000149">
    <property type="term" value="F:SNARE binding"/>
    <property type="evidence" value="ECO:0007669"/>
    <property type="project" value="TreeGrafter"/>
</dbReference>
<dbReference type="InterPro" id="IPR010989">
    <property type="entry name" value="SNARE"/>
</dbReference>
<dbReference type="PANTHER" id="PTHR19957">
    <property type="entry name" value="SYNTAXIN"/>
    <property type="match status" value="1"/>
</dbReference>
<dbReference type="EMBL" id="JACYCD010000009">
    <property type="protein sequence ID" value="KAF8714460.1"/>
    <property type="molecule type" value="Genomic_DNA"/>
</dbReference>
<dbReference type="CDD" id="cd15849">
    <property type="entry name" value="SNARE_Sso1"/>
    <property type="match status" value="1"/>
</dbReference>
<evidence type="ECO:0000259" key="10">
    <source>
        <dbReference type="PROSITE" id="PS50192"/>
    </source>
</evidence>
<evidence type="ECO:0000313" key="11">
    <source>
        <dbReference type="EMBL" id="KAF8714460.1"/>
    </source>
</evidence>
<dbReference type="Pfam" id="PF00804">
    <property type="entry name" value="Syntaxin"/>
    <property type="match status" value="1"/>
</dbReference>
<dbReference type="PROSITE" id="PS50192">
    <property type="entry name" value="T_SNARE"/>
    <property type="match status" value="1"/>
</dbReference>